<gene>
    <name evidence="1" type="ORF">TNIN_349061</name>
</gene>
<proteinExistence type="predicted"/>
<comment type="caution">
    <text evidence="1">The sequence shown here is derived from an EMBL/GenBank/DDBJ whole genome shotgun (WGS) entry which is preliminary data.</text>
</comment>
<evidence type="ECO:0000313" key="1">
    <source>
        <dbReference type="EMBL" id="GFY62416.1"/>
    </source>
</evidence>
<dbReference type="InterPro" id="IPR036397">
    <property type="entry name" value="RNaseH_sf"/>
</dbReference>
<dbReference type="EMBL" id="BMAV01014200">
    <property type="protein sequence ID" value="GFY62416.1"/>
    <property type="molecule type" value="Genomic_DNA"/>
</dbReference>
<organism evidence="1 2">
    <name type="scientific">Trichonephila inaurata madagascariensis</name>
    <dbReference type="NCBI Taxonomy" id="2747483"/>
    <lineage>
        <taxon>Eukaryota</taxon>
        <taxon>Metazoa</taxon>
        <taxon>Ecdysozoa</taxon>
        <taxon>Arthropoda</taxon>
        <taxon>Chelicerata</taxon>
        <taxon>Arachnida</taxon>
        <taxon>Araneae</taxon>
        <taxon>Araneomorphae</taxon>
        <taxon>Entelegynae</taxon>
        <taxon>Araneoidea</taxon>
        <taxon>Nephilidae</taxon>
        <taxon>Trichonephila</taxon>
        <taxon>Trichonephila inaurata</taxon>
    </lineage>
</organism>
<dbReference type="Proteomes" id="UP000886998">
    <property type="component" value="Unassembled WGS sequence"/>
</dbReference>
<reference evidence="1" key="1">
    <citation type="submission" date="2020-08" db="EMBL/GenBank/DDBJ databases">
        <title>Multicomponent nature underlies the extraordinary mechanical properties of spider dragline silk.</title>
        <authorList>
            <person name="Kono N."/>
            <person name="Nakamura H."/>
            <person name="Mori M."/>
            <person name="Yoshida Y."/>
            <person name="Ohtoshi R."/>
            <person name="Malay A.D."/>
            <person name="Moran D.A.P."/>
            <person name="Tomita M."/>
            <person name="Numata K."/>
            <person name="Arakawa K."/>
        </authorList>
    </citation>
    <scope>NUCLEOTIDE SEQUENCE</scope>
</reference>
<dbReference type="AlphaFoldDB" id="A0A8X6Y0L3"/>
<name>A0A8X6Y0L3_9ARAC</name>
<accession>A0A8X6Y0L3</accession>
<dbReference type="OrthoDB" id="9971063at2759"/>
<sequence>MHSSVWFKHDEFPTHNSIDVHLHLNAVYGRQWSRAGDWPAPSSDLTCLIYFLWSYIKSLVCVRTVRAHCSIASAGG</sequence>
<evidence type="ECO:0000313" key="2">
    <source>
        <dbReference type="Proteomes" id="UP000886998"/>
    </source>
</evidence>
<protein>
    <submittedName>
        <fullName evidence="1">Uncharacterized protein</fullName>
    </submittedName>
</protein>
<keyword evidence="2" id="KW-1185">Reference proteome</keyword>
<dbReference type="Gene3D" id="3.30.420.10">
    <property type="entry name" value="Ribonuclease H-like superfamily/Ribonuclease H"/>
    <property type="match status" value="1"/>
</dbReference>
<dbReference type="GO" id="GO:0003676">
    <property type="term" value="F:nucleic acid binding"/>
    <property type="evidence" value="ECO:0007669"/>
    <property type="project" value="InterPro"/>
</dbReference>